<dbReference type="AlphaFoldDB" id="A0A836HZ07"/>
<dbReference type="EMBL" id="JAFJZO010000033">
    <property type="protein sequence ID" value="KAG5495122.1"/>
    <property type="molecule type" value="Genomic_DNA"/>
</dbReference>
<feature type="transmembrane region" description="Helical" evidence="6">
    <location>
        <begin position="280"/>
        <end position="295"/>
    </location>
</feature>
<evidence type="ECO:0000313" key="7">
    <source>
        <dbReference type="EMBL" id="KAG5495122.1"/>
    </source>
</evidence>
<name>A0A836HZ07_9TRYP</name>
<evidence type="ECO:0000313" key="8">
    <source>
        <dbReference type="Proteomes" id="UP000674318"/>
    </source>
</evidence>
<evidence type="ECO:0000256" key="4">
    <source>
        <dbReference type="ARBA" id="ARBA00023136"/>
    </source>
</evidence>
<dbReference type="OrthoDB" id="249547at2759"/>
<dbReference type="Proteomes" id="UP000674318">
    <property type="component" value="Unassembled WGS sequence"/>
</dbReference>
<dbReference type="PANTHER" id="PTHR19317:SF0">
    <property type="entry name" value="PRENYLATED RAB ACCEPTOR PROTEIN 1"/>
    <property type="match status" value="1"/>
</dbReference>
<dbReference type="Pfam" id="PF03208">
    <property type="entry name" value="PRA1"/>
    <property type="match status" value="1"/>
</dbReference>
<keyword evidence="2 6" id="KW-0812">Transmembrane</keyword>
<dbReference type="InterPro" id="IPR004895">
    <property type="entry name" value="Prenylated_rab_accept_PRA1"/>
</dbReference>
<feature type="region of interest" description="Disordered" evidence="5">
    <location>
        <begin position="24"/>
        <end position="159"/>
    </location>
</feature>
<evidence type="ECO:0000256" key="3">
    <source>
        <dbReference type="ARBA" id="ARBA00022989"/>
    </source>
</evidence>
<feature type="compositionally biased region" description="Polar residues" evidence="5">
    <location>
        <begin position="25"/>
        <end position="43"/>
    </location>
</feature>
<organism evidence="7 8">
    <name type="scientific">Porcisia hertigi</name>
    <dbReference type="NCBI Taxonomy" id="2761500"/>
    <lineage>
        <taxon>Eukaryota</taxon>
        <taxon>Discoba</taxon>
        <taxon>Euglenozoa</taxon>
        <taxon>Kinetoplastea</taxon>
        <taxon>Metakinetoplastina</taxon>
        <taxon>Trypanosomatida</taxon>
        <taxon>Trypanosomatidae</taxon>
        <taxon>Leishmaniinae</taxon>
        <taxon>Porcisia</taxon>
    </lineage>
</organism>
<feature type="compositionally biased region" description="Polar residues" evidence="5">
    <location>
        <begin position="100"/>
        <end position="122"/>
    </location>
</feature>
<gene>
    <name evidence="7" type="ORF">JKF63_02175</name>
</gene>
<accession>A0A836HZ07</accession>
<keyword evidence="4 6" id="KW-0472">Membrane</keyword>
<proteinExistence type="predicted"/>
<dbReference type="GO" id="GO:0016020">
    <property type="term" value="C:membrane"/>
    <property type="evidence" value="ECO:0007669"/>
    <property type="project" value="UniProtKB-SubCell"/>
</dbReference>
<sequence length="387" mass="43345">MRTTRIVESPVIADVHEVASLDSAKLQSDQMSQSDLTEVSLATSGQRQGGLGGSVSGDSDSDSDSDSDRELYSEDESEDSDHIFAKPGSAALPDFLKTPQGHNITGSRSVTDSSRSLPSATRSTRRGGNDNSTSEAKGTTFPSRSSIPTSSSNSSSLKPSTIGSQLNYFVRNLRYIYKTMEEDRLPWMTDFADIHKMRLPRRGREIAGRLNLNIPYYHSNYREISYLITMPLLLVYNLPFFIVTLLTVSMVHHIRLQKRRMRTYGNGVVVLGRLIRYRKLGHALLIAVAILLLFFDGLQTLLWVLLLNLCIIVPHALIRKPTYFDDEDLEKCRPKLGQYAICLVVLVLAYLEGDPCDDEAAENRRVVQQERKRMAQVVTSHETKNSS</sequence>
<feature type="compositionally biased region" description="Low complexity" evidence="5">
    <location>
        <begin position="139"/>
        <end position="159"/>
    </location>
</feature>
<evidence type="ECO:0000256" key="6">
    <source>
        <dbReference type="SAM" id="Phobius"/>
    </source>
</evidence>
<reference evidence="7 8" key="1">
    <citation type="submission" date="2021-02" db="EMBL/GenBank/DDBJ databases">
        <title>Porcisia hertigi Genome sequencing and assembly.</title>
        <authorList>
            <person name="Almutairi H."/>
            <person name="Gatherer D."/>
        </authorList>
    </citation>
    <scope>NUCLEOTIDE SEQUENCE [LARGE SCALE GENOMIC DNA]</scope>
    <source>
        <strain evidence="7 8">C119</strain>
    </source>
</reference>
<evidence type="ECO:0008006" key="9">
    <source>
        <dbReference type="Google" id="ProtNLM"/>
    </source>
</evidence>
<dbReference type="KEGG" id="phet:94288294"/>
<dbReference type="GO" id="GO:0005794">
    <property type="term" value="C:Golgi apparatus"/>
    <property type="evidence" value="ECO:0007669"/>
    <property type="project" value="TreeGrafter"/>
</dbReference>
<evidence type="ECO:0000256" key="2">
    <source>
        <dbReference type="ARBA" id="ARBA00022692"/>
    </source>
</evidence>
<evidence type="ECO:0000256" key="5">
    <source>
        <dbReference type="SAM" id="MobiDB-lite"/>
    </source>
</evidence>
<protein>
    <recommendedName>
        <fullName evidence="9">PRA1 family protein</fullName>
    </recommendedName>
</protein>
<keyword evidence="8" id="KW-1185">Reference proteome</keyword>
<keyword evidence="3 6" id="KW-1133">Transmembrane helix</keyword>
<dbReference type="PANTHER" id="PTHR19317">
    <property type="entry name" value="PRENYLATED RAB ACCEPTOR 1-RELATED"/>
    <property type="match status" value="1"/>
</dbReference>
<comment type="subcellular location">
    <subcellularLocation>
        <location evidence="1">Membrane</location>
        <topology evidence="1">Multi-pass membrane protein</topology>
    </subcellularLocation>
</comment>
<evidence type="ECO:0000256" key="1">
    <source>
        <dbReference type="ARBA" id="ARBA00004141"/>
    </source>
</evidence>
<dbReference type="RefSeq" id="XP_067754374.1">
    <property type="nucleotide sequence ID" value="XM_067898217.1"/>
</dbReference>
<feature type="transmembrane region" description="Helical" evidence="6">
    <location>
        <begin position="224"/>
        <end position="251"/>
    </location>
</feature>
<comment type="caution">
    <text evidence="7">The sequence shown here is derived from an EMBL/GenBank/DDBJ whole genome shotgun (WGS) entry which is preliminary data.</text>
</comment>
<dbReference type="GeneID" id="94288294"/>